<keyword evidence="3 6" id="KW-0238">DNA-binding</keyword>
<dbReference type="Gene3D" id="1.10.260.40">
    <property type="entry name" value="lambda repressor-like DNA-binding domains"/>
    <property type="match status" value="1"/>
</dbReference>
<dbReference type="RefSeq" id="WP_142811947.1">
    <property type="nucleotide sequence ID" value="NZ_CP036282.1"/>
</dbReference>
<evidence type="ECO:0000259" key="5">
    <source>
        <dbReference type="PROSITE" id="PS50932"/>
    </source>
</evidence>
<dbReference type="Pfam" id="PF00356">
    <property type="entry name" value="LacI"/>
    <property type="match status" value="1"/>
</dbReference>
<keyword evidence="1" id="KW-0678">Repressor</keyword>
<keyword evidence="4" id="KW-0804">Transcription</keyword>
<keyword evidence="7" id="KW-1185">Reference proteome</keyword>
<dbReference type="KEGG" id="rhg:EXZ61_11730"/>
<dbReference type="SMART" id="SM00354">
    <property type="entry name" value="HTH_LACI"/>
    <property type="match status" value="1"/>
</dbReference>
<gene>
    <name evidence="6" type="ORF">EXZ61_11730</name>
</gene>
<dbReference type="InterPro" id="IPR000843">
    <property type="entry name" value="HTH_LacI"/>
</dbReference>
<organism evidence="6 7">
    <name type="scientific">Rhodoferax aquaticus</name>
    <dbReference type="NCBI Taxonomy" id="2527691"/>
    <lineage>
        <taxon>Bacteria</taxon>
        <taxon>Pseudomonadati</taxon>
        <taxon>Pseudomonadota</taxon>
        <taxon>Betaproteobacteria</taxon>
        <taxon>Burkholderiales</taxon>
        <taxon>Comamonadaceae</taxon>
        <taxon>Rhodoferax</taxon>
    </lineage>
</organism>
<evidence type="ECO:0000256" key="3">
    <source>
        <dbReference type="ARBA" id="ARBA00023125"/>
    </source>
</evidence>
<dbReference type="GO" id="GO:0000976">
    <property type="term" value="F:transcription cis-regulatory region binding"/>
    <property type="evidence" value="ECO:0007669"/>
    <property type="project" value="TreeGrafter"/>
</dbReference>
<name>A0A515EQ42_9BURK</name>
<dbReference type="Proteomes" id="UP000317365">
    <property type="component" value="Chromosome"/>
</dbReference>
<dbReference type="SUPFAM" id="SSF47413">
    <property type="entry name" value="lambda repressor-like DNA-binding domains"/>
    <property type="match status" value="1"/>
</dbReference>
<proteinExistence type="predicted"/>
<dbReference type="InterPro" id="IPR010982">
    <property type="entry name" value="Lambda_DNA-bd_dom_sf"/>
</dbReference>
<evidence type="ECO:0000313" key="6">
    <source>
        <dbReference type="EMBL" id="QDL54788.1"/>
    </source>
</evidence>
<evidence type="ECO:0000256" key="4">
    <source>
        <dbReference type="ARBA" id="ARBA00023163"/>
    </source>
</evidence>
<dbReference type="GO" id="GO:0003700">
    <property type="term" value="F:DNA-binding transcription factor activity"/>
    <property type="evidence" value="ECO:0007669"/>
    <property type="project" value="TreeGrafter"/>
</dbReference>
<protein>
    <submittedName>
        <fullName evidence="6">LacI family DNA-binding transcriptional regulator</fullName>
    </submittedName>
</protein>
<dbReference type="PROSITE" id="PS00356">
    <property type="entry name" value="HTH_LACI_1"/>
    <property type="match status" value="1"/>
</dbReference>
<dbReference type="CDD" id="cd01392">
    <property type="entry name" value="HTH_LacI"/>
    <property type="match status" value="1"/>
</dbReference>
<dbReference type="PANTHER" id="PTHR30146">
    <property type="entry name" value="LACI-RELATED TRANSCRIPTIONAL REPRESSOR"/>
    <property type="match status" value="1"/>
</dbReference>
<dbReference type="Gene3D" id="3.40.50.2300">
    <property type="match status" value="2"/>
</dbReference>
<evidence type="ECO:0000313" key="7">
    <source>
        <dbReference type="Proteomes" id="UP000317365"/>
    </source>
</evidence>
<dbReference type="AlphaFoldDB" id="A0A515EQ42"/>
<reference evidence="7" key="1">
    <citation type="submission" date="2019-02" db="EMBL/GenBank/DDBJ databases">
        <title>Complete genome sequence of Rhodoferax sp. Gr-4.</title>
        <authorList>
            <person name="Jin L."/>
        </authorList>
    </citation>
    <scope>NUCLEOTIDE SEQUENCE [LARGE SCALE GENOMIC DNA]</scope>
    <source>
        <strain evidence="7">Gr-4</strain>
    </source>
</reference>
<dbReference type="SUPFAM" id="SSF53822">
    <property type="entry name" value="Periplasmic binding protein-like I"/>
    <property type="match status" value="1"/>
</dbReference>
<reference evidence="7" key="2">
    <citation type="journal article" date="2020" name="Int. J. Syst. Evol. Microbiol.">
        <title>Genomic insights into a novel species Rhodoferax aquaticus sp. nov., isolated from freshwater.</title>
        <authorList>
            <person name="Li T."/>
            <person name="Zhuo Y."/>
            <person name="Jin C.Z."/>
            <person name="Wu X."/>
            <person name="Ko S.R."/>
            <person name="Jin F.J."/>
            <person name="Ahn C.Y."/>
            <person name="Oh H.M."/>
            <person name="Lee H.G."/>
            <person name="Jin L."/>
        </authorList>
    </citation>
    <scope>NUCLEOTIDE SEQUENCE [LARGE SCALE GENOMIC DNA]</scope>
    <source>
        <strain evidence="7">Gr-4</strain>
    </source>
</reference>
<accession>A0A515EQ42</accession>
<feature type="domain" description="HTH lacI-type" evidence="5">
    <location>
        <begin position="14"/>
        <end position="68"/>
    </location>
</feature>
<evidence type="ECO:0000256" key="1">
    <source>
        <dbReference type="ARBA" id="ARBA00022491"/>
    </source>
</evidence>
<keyword evidence="2" id="KW-0805">Transcription regulation</keyword>
<dbReference type="EMBL" id="CP036282">
    <property type="protein sequence ID" value="QDL54788.1"/>
    <property type="molecule type" value="Genomic_DNA"/>
</dbReference>
<dbReference type="Pfam" id="PF00532">
    <property type="entry name" value="Peripla_BP_1"/>
    <property type="match status" value="1"/>
</dbReference>
<dbReference type="InterPro" id="IPR028082">
    <property type="entry name" value="Peripla_BP_I"/>
</dbReference>
<evidence type="ECO:0000256" key="2">
    <source>
        <dbReference type="ARBA" id="ARBA00023015"/>
    </source>
</evidence>
<sequence length="346" mass="37561">MGSDATPPASQEPVTLLDVAREAHVSPATVSRILNGTAKVAESKRKAVEDAIARLKFRPNLFARSLKTGITMTVGVLTQSIQSPFYAHALKGIEDGFEASGHASLIVSGHWDAAIELNAVRLLMERRVDGLIILTGSMKDSEVLEVATRLPVVITERKLEGPNVRSIQLDQFHGGYMATQHLLGLGHTRIAHIKGVAGRADSEDRYLGYLKAHQDAKVPVDPVLLVQGDFTDIGGLNAMNQLLDNHIAFTAVFGANDESALGARLALYRRGLHVPNDVSIIGFDDLPSSVFMTPPMTSIRQPTYEVGRYSAHTLLNMMGYPMDEVLVPKLELVVRETTSAVARLKV</sequence>
<dbReference type="PANTHER" id="PTHR30146:SF148">
    <property type="entry name" value="HTH-TYPE TRANSCRIPTIONAL REPRESSOR PURR-RELATED"/>
    <property type="match status" value="1"/>
</dbReference>
<dbReference type="InterPro" id="IPR001761">
    <property type="entry name" value="Peripla_BP/Lac1_sug-bd_dom"/>
</dbReference>
<dbReference type="PROSITE" id="PS50932">
    <property type="entry name" value="HTH_LACI_2"/>
    <property type="match status" value="1"/>
</dbReference>